<protein>
    <recommendedName>
        <fullName evidence="3">Heterokaryon incompatibility domain-containing protein</fullName>
    </recommendedName>
</protein>
<dbReference type="EMBL" id="KI968724">
    <property type="protein sequence ID" value="EUN28055.1"/>
    <property type="molecule type" value="Genomic_DNA"/>
</dbReference>
<evidence type="ECO:0000313" key="1">
    <source>
        <dbReference type="EMBL" id="EUN28055.1"/>
    </source>
</evidence>
<dbReference type="GeneID" id="26251621"/>
<name>W7EPQ8_BIPV3</name>
<dbReference type="AlphaFoldDB" id="W7EPQ8"/>
<evidence type="ECO:0008006" key="3">
    <source>
        <dbReference type="Google" id="ProtNLM"/>
    </source>
</evidence>
<proteinExistence type="predicted"/>
<keyword evidence="2" id="KW-1185">Reference proteome</keyword>
<sequence>MENLSPSISLRPTTPSHFHFLIRALKSRNVPTMSQDDYAVTKARVFKILDQSSWRRPSQNGRTIPNEFSPTVMEYVEELNRTDLPGGATSSSVHLNLSQREERAVDVCNSFLEQMGNSDLLSDRLKGCDVQFARLLTTNFEVKGHPHVVVRHACHLLRRLPVTAAPLLIDGFNRHEDYLLRDAGVLSSSANRRLMTTRYIDSNTIRFALHIAYRWQDPSPWHDPYRKFVDLCGDLFAGSTKLSLNWGRLDPTYATNVCLLRIFLWSAWQRSIMLYLWAVMDHHLNNTRSQRDGMFAIGNTPLLQRTMQRSSEAAATNGDLEMPQIPPYMCQWAFRLLREDIGSVAQDFRQFQLRYKVVFGQQNPRCVFSGDSNEPTRQCKGDSPFTCNRLRGMKTQDQSAHAPHCPGTTCTKMFWDEVNYKQTSGARAVEVHPNQPDKLTYRSATSATMAISHVWSHGQGGRPEPLEENGTGFNRCLHERYSQLASTFACETYWMDTPCIPHDRNLRREAIGHINEIFAMAKVTLVCDRDIMSIDIDPSGDTQGGKEIAIDDIPMAIQETVLTTLLVCDWNLRAWTFLEAMRGSRNICLLCKKDNVVLLRDVINNVHHNGCIDISTLFVNALHLLPATDIKWWSKVAPAAAKAAGFLESVDLVNATYLLSHRYTSKPRDEIVIWSLLCGKKPYDNAIDLWSAHLGGWVPTEYLMNNLPRIQNTSKGKEIHLGWAPSRPNFPEEWSIVENPRYFTLSSTGNCADGNITQDGLSAEWLYYDFNCYLSFRFLSARADSAKGIIHSLVKKHLCGYWAGALVRPCNEMGSPLPNRSTANGTLVAVLGIYRTGIYHWKAIVDWPSTIPLPPMRTEKITIS</sequence>
<organism evidence="1 2">
    <name type="scientific">Bipolaris victoriae (strain FI3)</name>
    <name type="common">Victoria blight of oats agent</name>
    <name type="synonym">Cochliobolus victoriae</name>
    <dbReference type="NCBI Taxonomy" id="930091"/>
    <lineage>
        <taxon>Eukaryota</taxon>
        <taxon>Fungi</taxon>
        <taxon>Dikarya</taxon>
        <taxon>Ascomycota</taxon>
        <taxon>Pezizomycotina</taxon>
        <taxon>Dothideomycetes</taxon>
        <taxon>Pleosporomycetidae</taxon>
        <taxon>Pleosporales</taxon>
        <taxon>Pleosporineae</taxon>
        <taxon>Pleosporaceae</taxon>
        <taxon>Bipolaris</taxon>
    </lineage>
</organism>
<gene>
    <name evidence="1" type="ORF">COCVIDRAFT_15162</name>
</gene>
<evidence type="ECO:0000313" key="2">
    <source>
        <dbReference type="Proteomes" id="UP000054337"/>
    </source>
</evidence>
<dbReference type="PANTHER" id="PTHR39596">
    <property type="match status" value="1"/>
</dbReference>
<reference evidence="1 2" key="1">
    <citation type="journal article" date="2013" name="PLoS Genet.">
        <title>Comparative genome structure, secondary metabolite, and effector coding capacity across Cochliobolus pathogens.</title>
        <authorList>
            <person name="Condon B.J."/>
            <person name="Leng Y."/>
            <person name="Wu D."/>
            <person name="Bushley K.E."/>
            <person name="Ohm R.A."/>
            <person name="Otillar R."/>
            <person name="Martin J."/>
            <person name="Schackwitz W."/>
            <person name="Grimwood J."/>
            <person name="MohdZainudin N."/>
            <person name="Xue C."/>
            <person name="Wang R."/>
            <person name="Manning V.A."/>
            <person name="Dhillon B."/>
            <person name="Tu Z.J."/>
            <person name="Steffenson B.J."/>
            <person name="Salamov A."/>
            <person name="Sun H."/>
            <person name="Lowry S."/>
            <person name="LaButti K."/>
            <person name="Han J."/>
            <person name="Copeland A."/>
            <person name="Lindquist E."/>
            <person name="Barry K."/>
            <person name="Schmutz J."/>
            <person name="Baker S.E."/>
            <person name="Ciuffetti L.M."/>
            <person name="Grigoriev I.V."/>
            <person name="Zhong S."/>
            <person name="Turgeon B.G."/>
        </authorList>
    </citation>
    <scope>NUCLEOTIDE SEQUENCE [LARGE SCALE GENOMIC DNA]</scope>
    <source>
        <strain evidence="1 2">FI3</strain>
    </source>
</reference>
<accession>W7EPQ8</accession>
<dbReference type="Proteomes" id="UP000054337">
    <property type="component" value="Unassembled WGS sequence"/>
</dbReference>
<dbReference type="RefSeq" id="XP_014557575.1">
    <property type="nucleotide sequence ID" value="XM_014702089.1"/>
</dbReference>
<dbReference type="PANTHER" id="PTHR39596:SF4">
    <property type="entry name" value="HET DOMAIN PROTEIN (AFU_ORTHOLOGUE AFUA_3G03140)-RELATED"/>
    <property type="match status" value="1"/>
</dbReference>
<dbReference type="HOGENOM" id="CLU_015641_1_0_1"/>